<comment type="caution">
    <text evidence="5">The sequence shown here is derived from an EMBL/GenBank/DDBJ whole genome shotgun (WGS) entry which is preliminary data.</text>
</comment>
<dbReference type="EMBL" id="JAPWGY010000001">
    <property type="protein sequence ID" value="MCZ4279439.1"/>
    <property type="molecule type" value="Genomic_DNA"/>
</dbReference>
<dbReference type="InterPro" id="IPR029052">
    <property type="entry name" value="Metallo-depent_PP-like"/>
</dbReference>
<dbReference type="Pfam" id="PF02872">
    <property type="entry name" value="5_nucleotid_C"/>
    <property type="match status" value="1"/>
</dbReference>
<organism evidence="5 6">
    <name type="scientific">Kiloniella laminariae</name>
    <dbReference type="NCBI Taxonomy" id="454162"/>
    <lineage>
        <taxon>Bacteria</taxon>
        <taxon>Pseudomonadati</taxon>
        <taxon>Pseudomonadota</taxon>
        <taxon>Alphaproteobacteria</taxon>
        <taxon>Rhodospirillales</taxon>
        <taxon>Kiloniellaceae</taxon>
        <taxon>Kiloniella</taxon>
    </lineage>
</organism>
<comment type="similarity">
    <text evidence="2">Belongs to the 5'-nucleotidase family.</text>
</comment>
<dbReference type="InterPro" id="IPR006179">
    <property type="entry name" value="5_nucleotidase/apyrase"/>
</dbReference>
<dbReference type="PRINTS" id="PR01607">
    <property type="entry name" value="APYRASEFAMLY"/>
</dbReference>
<gene>
    <name evidence="5" type="ORF">O4H49_01535</name>
</gene>
<dbReference type="Gene3D" id="3.60.21.10">
    <property type="match status" value="1"/>
</dbReference>
<keyword evidence="2" id="KW-0378">Hydrolase</keyword>
<dbReference type="PANTHER" id="PTHR11575">
    <property type="entry name" value="5'-NUCLEOTIDASE-RELATED"/>
    <property type="match status" value="1"/>
</dbReference>
<reference evidence="5" key="1">
    <citation type="submission" date="2022-12" db="EMBL/GenBank/DDBJ databases">
        <title>Bacterial isolates from different developmental stages of Nematostella vectensis.</title>
        <authorList>
            <person name="Fraune S."/>
        </authorList>
    </citation>
    <scope>NUCLEOTIDE SEQUENCE</scope>
    <source>
        <strain evidence="5">G21630-S1</strain>
    </source>
</reference>
<feature type="domain" description="Calcineurin-like phosphoesterase" evidence="3">
    <location>
        <begin position="31"/>
        <end position="249"/>
    </location>
</feature>
<evidence type="ECO:0000256" key="1">
    <source>
        <dbReference type="ARBA" id="ARBA00022729"/>
    </source>
</evidence>
<keyword evidence="1" id="KW-0732">Signal</keyword>
<dbReference type="PANTHER" id="PTHR11575:SF24">
    <property type="entry name" value="5'-NUCLEOTIDASE"/>
    <property type="match status" value="1"/>
</dbReference>
<dbReference type="SUPFAM" id="SSF56300">
    <property type="entry name" value="Metallo-dependent phosphatases"/>
    <property type="match status" value="1"/>
</dbReference>
<sequence>MRYLGGLIPLFTLVLIQWIGMTPVLAEYSLTVLHVNDLHSRLLPLNRQDVPCSEKELAAQKCFGGYARLAKALEDRRKDLNSQKENTLLLHAGDEFEGSLFYAHYQGLASIVLLNDMNIDAMALGNHEFDGGPGVLRRLISKAGFPLLGANIAIDDSSILAGQIPPHHIIERGGEQIAIIGVITERTAEISTPGDQIEFEDALETVREEVETLTARGINKIILLSHLGLAQDKEVAARVPHIDLIVGGHNRTLSPSRLGKDDEAYPFVVLNPLGQPVPLVRTYGYGKYYGEITLTFDEKGVVQHFDGDSVLLDQSFTENDAVRSHIEKIDQELQKIRQITVGEAGSFLNADRDDCRSSECTMGNLISDALLWRFEKRRAEAVIINSGGLRASLEAGPVSWGDILTVLPFKNSAVLLNLKGSTVLLALENGLSKVEESDGRFPQISGMRIIWDSSREPGQRVVSVEIKDPNQGYLPLEPDRIYRVIVNDYMLQGGDGYALQTNQRQKAFTQGPRMDDILADYISAFGPVSVELDGRIKQK</sequence>
<name>A0ABT4LEA7_9PROT</name>
<evidence type="ECO:0000313" key="5">
    <source>
        <dbReference type="EMBL" id="MCZ4279439.1"/>
    </source>
</evidence>
<evidence type="ECO:0000259" key="4">
    <source>
        <dbReference type="Pfam" id="PF02872"/>
    </source>
</evidence>
<evidence type="ECO:0000313" key="6">
    <source>
        <dbReference type="Proteomes" id="UP001069802"/>
    </source>
</evidence>
<dbReference type="Proteomes" id="UP001069802">
    <property type="component" value="Unassembled WGS sequence"/>
</dbReference>
<dbReference type="SUPFAM" id="SSF55816">
    <property type="entry name" value="5'-nucleotidase (syn. UDP-sugar hydrolase), C-terminal domain"/>
    <property type="match status" value="1"/>
</dbReference>
<proteinExistence type="inferred from homology"/>
<dbReference type="Pfam" id="PF00149">
    <property type="entry name" value="Metallophos"/>
    <property type="match status" value="1"/>
</dbReference>
<keyword evidence="6" id="KW-1185">Reference proteome</keyword>
<dbReference type="InterPro" id="IPR036907">
    <property type="entry name" value="5'-Nucleotdase_C_sf"/>
</dbReference>
<feature type="domain" description="5'-Nucleotidase C-terminal" evidence="4">
    <location>
        <begin position="348"/>
        <end position="498"/>
    </location>
</feature>
<keyword evidence="2" id="KW-0547">Nucleotide-binding</keyword>
<dbReference type="InterPro" id="IPR008334">
    <property type="entry name" value="5'-Nucleotdase_C"/>
</dbReference>
<dbReference type="Gene3D" id="3.90.780.10">
    <property type="entry name" value="5'-Nucleotidase, C-terminal domain"/>
    <property type="match status" value="1"/>
</dbReference>
<accession>A0ABT4LEA7</accession>
<dbReference type="InterPro" id="IPR004843">
    <property type="entry name" value="Calcineurin-like_PHP"/>
</dbReference>
<protein>
    <submittedName>
        <fullName evidence="5">5'-nucleotidase C-terminal domain-containing protein</fullName>
    </submittedName>
</protein>
<dbReference type="RefSeq" id="WP_269421644.1">
    <property type="nucleotide sequence ID" value="NZ_JAPWGY010000001.1"/>
</dbReference>
<evidence type="ECO:0000256" key="2">
    <source>
        <dbReference type="RuleBase" id="RU362119"/>
    </source>
</evidence>
<evidence type="ECO:0000259" key="3">
    <source>
        <dbReference type="Pfam" id="PF00149"/>
    </source>
</evidence>